<dbReference type="AlphaFoldDB" id="A0A2T5J042"/>
<feature type="domain" description="PPIase FKBP-type" evidence="9">
    <location>
        <begin position="147"/>
        <end position="232"/>
    </location>
</feature>
<organism evidence="10 11">
    <name type="scientific">Agitococcus lubricus</name>
    <dbReference type="NCBI Taxonomy" id="1077255"/>
    <lineage>
        <taxon>Bacteria</taxon>
        <taxon>Pseudomonadati</taxon>
        <taxon>Pseudomonadota</taxon>
        <taxon>Gammaproteobacteria</taxon>
        <taxon>Moraxellales</taxon>
        <taxon>Moraxellaceae</taxon>
        <taxon>Agitococcus</taxon>
    </lineage>
</organism>
<evidence type="ECO:0000256" key="6">
    <source>
        <dbReference type="PROSITE-ProRule" id="PRU00277"/>
    </source>
</evidence>
<dbReference type="EMBL" id="QAON01000006">
    <property type="protein sequence ID" value="PTQ89609.1"/>
    <property type="molecule type" value="Genomic_DNA"/>
</dbReference>
<evidence type="ECO:0000256" key="3">
    <source>
        <dbReference type="ARBA" id="ARBA00022729"/>
    </source>
</evidence>
<sequence>MKRQVVLGSALLLLVSAITACNKEEKTVKLDNDDAKAAYSIGYMTAQSMEKQVPNFNVDSYVAGFKDAYAKKAGQINEEEMKKALTAFEAKVRKEATERQEKAAAEAVTKGATYLAENAKKAGVKTTASGLQYEVIKEGTGAKPVATDTVKVHYEGKLVDGTVFDSSIKRGEPVSFPLNQVIAGWTEGLQLMTVGSKYRFVIPANLAYGEQGGGQIPPNSVLTFEVELLEITKAQ</sequence>
<keyword evidence="4 6" id="KW-0697">Rotamase</keyword>
<evidence type="ECO:0000313" key="10">
    <source>
        <dbReference type="EMBL" id="PTQ89609.1"/>
    </source>
</evidence>
<dbReference type="OrthoDB" id="280278at2"/>
<evidence type="ECO:0000313" key="11">
    <source>
        <dbReference type="Proteomes" id="UP000244223"/>
    </source>
</evidence>
<evidence type="ECO:0000259" key="9">
    <source>
        <dbReference type="PROSITE" id="PS50059"/>
    </source>
</evidence>
<dbReference type="InterPro" id="IPR000774">
    <property type="entry name" value="PPIase_FKBP_N"/>
</dbReference>
<dbReference type="Pfam" id="PF00254">
    <property type="entry name" value="FKBP_C"/>
    <property type="match status" value="1"/>
</dbReference>
<keyword evidence="5 6" id="KW-0413">Isomerase</keyword>
<dbReference type="Pfam" id="PF01346">
    <property type="entry name" value="FKBP_N"/>
    <property type="match status" value="1"/>
</dbReference>
<comment type="caution">
    <text evidence="10">The sequence shown here is derived from an EMBL/GenBank/DDBJ whole genome shotgun (WGS) entry which is preliminary data.</text>
</comment>
<evidence type="ECO:0000256" key="2">
    <source>
        <dbReference type="ARBA" id="ARBA00006577"/>
    </source>
</evidence>
<comment type="catalytic activity">
    <reaction evidence="1 6 7">
        <text>[protein]-peptidylproline (omega=180) = [protein]-peptidylproline (omega=0)</text>
        <dbReference type="Rhea" id="RHEA:16237"/>
        <dbReference type="Rhea" id="RHEA-COMP:10747"/>
        <dbReference type="Rhea" id="RHEA-COMP:10748"/>
        <dbReference type="ChEBI" id="CHEBI:83833"/>
        <dbReference type="ChEBI" id="CHEBI:83834"/>
        <dbReference type="EC" id="5.2.1.8"/>
    </reaction>
</comment>
<keyword evidence="11" id="KW-1185">Reference proteome</keyword>
<evidence type="ECO:0000256" key="5">
    <source>
        <dbReference type="ARBA" id="ARBA00023235"/>
    </source>
</evidence>
<name>A0A2T5J042_9GAMM</name>
<dbReference type="Gene3D" id="1.10.287.460">
    <property type="entry name" value="Peptidyl-prolyl cis-trans isomerase, FKBP-type, N-terminal domain"/>
    <property type="match status" value="1"/>
</dbReference>
<gene>
    <name evidence="10" type="ORF">C8N29_106140</name>
</gene>
<accession>A0A2T5J042</accession>
<dbReference type="SUPFAM" id="SSF54534">
    <property type="entry name" value="FKBP-like"/>
    <property type="match status" value="1"/>
</dbReference>
<dbReference type="GO" id="GO:0003755">
    <property type="term" value="F:peptidyl-prolyl cis-trans isomerase activity"/>
    <property type="evidence" value="ECO:0007669"/>
    <property type="project" value="UniProtKB-UniRule"/>
</dbReference>
<dbReference type="NCBIfam" id="NF008602">
    <property type="entry name" value="PRK11570.1"/>
    <property type="match status" value="1"/>
</dbReference>
<dbReference type="RefSeq" id="WP_107865564.1">
    <property type="nucleotide sequence ID" value="NZ_QAON01000006.1"/>
</dbReference>
<keyword evidence="3 8" id="KW-0732">Signal</keyword>
<dbReference type="PANTHER" id="PTHR43811">
    <property type="entry name" value="FKBP-TYPE PEPTIDYL-PROLYL CIS-TRANS ISOMERASE FKPA"/>
    <property type="match status" value="1"/>
</dbReference>
<dbReference type="InterPro" id="IPR046357">
    <property type="entry name" value="PPIase_dom_sf"/>
</dbReference>
<feature type="chain" id="PRO_5030766064" description="Peptidyl-prolyl cis-trans isomerase" evidence="8">
    <location>
        <begin position="21"/>
        <end position="235"/>
    </location>
</feature>
<proteinExistence type="inferred from homology"/>
<dbReference type="PANTHER" id="PTHR43811:SF19">
    <property type="entry name" value="39 KDA FK506-BINDING NUCLEAR PROTEIN"/>
    <property type="match status" value="1"/>
</dbReference>
<protein>
    <recommendedName>
        <fullName evidence="7">Peptidyl-prolyl cis-trans isomerase</fullName>
        <ecNumber evidence="7">5.2.1.8</ecNumber>
    </recommendedName>
</protein>
<reference evidence="10 11" key="1">
    <citation type="submission" date="2018-04" db="EMBL/GenBank/DDBJ databases">
        <title>Genomic Encyclopedia of Archaeal and Bacterial Type Strains, Phase II (KMG-II): from individual species to whole genera.</title>
        <authorList>
            <person name="Goeker M."/>
        </authorList>
    </citation>
    <scope>NUCLEOTIDE SEQUENCE [LARGE SCALE GENOMIC DNA]</scope>
    <source>
        <strain evidence="10 11">DSM 5822</strain>
    </source>
</reference>
<dbReference type="PROSITE" id="PS51257">
    <property type="entry name" value="PROKAR_LIPOPROTEIN"/>
    <property type="match status" value="1"/>
</dbReference>
<evidence type="ECO:0000256" key="8">
    <source>
        <dbReference type="SAM" id="SignalP"/>
    </source>
</evidence>
<dbReference type="GO" id="GO:0006457">
    <property type="term" value="P:protein folding"/>
    <property type="evidence" value="ECO:0007669"/>
    <property type="project" value="InterPro"/>
</dbReference>
<dbReference type="Proteomes" id="UP000244223">
    <property type="component" value="Unassembled WGS sequence"/>
</dbReference>
<evidence type="ECO:0000256" key="4">
    <source>
        <dbReference type="ARBA" id="ARBA00023110"/>
    </source>
</evidence>
<dbReference type="FunFam" id="3.10.50.40:FF:000045">
    <property type="entry name" value="Peptidyl-prolyl cis-trans isomerase"/>
    <property type="match status" value="1"/>
</dbReference>
<evidence type="ECO:0000256" key="7">
    <source>
        <dbReference type="RuleBase" id="RU003915"/>
    </source>
</evidence>
<dbReference type="EC" id="5.2.1.8" evidence="7"/>
<dbReference type="Gene3D" id="3.10.50.40">
    <property type="match status" value="1"/>
</dbReference>
<comment type="similarity">
    <text evidence="2 7">Belongs to the FKBP-type PPIase family.</text>
</comment>
<dbReference type="PROSITE" id="PS50059">
    <property type="entry name" value="FKBP_PPIASE"/>
    <property type="match status" value="1"/>
</dbReference>
<feature type="signal peptide" evidence="8">
    <location>
        <begin position="1"/>
        <end position="20"/>
    </location>
</feature>
<dbReference type="InterPro" id="IPR001179">
    <property type="entry name" value="PPIase_FKBP_dom"/>
</dbReference>
<evidence type="ECO:0000256" key="1">
    <source>
        <dbReference type="ARBA" id="ARBA00000971"/>
    </source>
</evidence>
<dbReference type="InterPro" id="IPR036944">
    <property type="entry name" value="PPIase_FKBP_N_sf"/>
</dbReference>